<evidence type="ECO:0000313" key="12">
    <source>
        <dbReference type="Proteomes" id="UP000231658"/>
    </source>
</evidence>
<feature type="domain" description="Methyl-accepting transducer" evidence="9">
    <location>
        <begin position="363"/>
        <end position="603"/>
    </location>
</feature>
<comment type="subcellular location">
    <subcellularLocation>
        <location evidence="1">Cell inner membrane</location>
        <topology evidence="1">Multi-pass membrane protein</topology>
    </subcellularLocation>
</comment>
<dbReference type="Proteomes" id="UP000231658">
    <property type="component" value="Unassembled WGS sequence"/>
</dbReference>
<feature type="coiled-coil region" evidence="6">
    <location>
        <begin position="332"/>
        <end position="377"/>
    </location>
</feature>
<name>A0A1C3RHE8_9PROT</name>
<keyword evidence="6" id="KW-0175">Coiled coil</keyword>
<keyword evidence="12" id="KW-1185">Reference proteome</keyword>
<dbReference type="PANTHER" id="PTHR32089">
    <property type="entry name" value="METHYL-ACCEPTING CHEMOTAXIS PROTEIN MCPB"/>
    <property type="match status" value="1"/>
</dbReference>
<comment type="similarity">
    <text evidence="4">Belongs to the methyl-accepting chemotaxis (MCP) protein family.</text>
</comment>
<protein>
    <submittedName>
        <fullName evidence="11">Putative Methyl-accepting chemotaxis sensory transducer</fullName>
    </submittedName>
</protein>
<dbReference type="InterPro" id="IPR004089">
    <property type="entry name" value="MCPsignal_dom"/>
</dbReference>
<keyword evidence="8" id="KW-0472">Membrane</keyword>
<keyword evidence="2" id="KW-0997">Cell inner membrane</keyword>
<sequence length="638" mass="68024">MKIVTKISLNVFLPALLVLLSLMVFNHYRSDQLSNMLSEHELHALSKSFQTSLENEAKGLKTVASLLNERIDIQRVFESGAENDLAEKSNQLTGELSQFYHIDAVNLSKAIVANDKEEDHGSSHKNAASGHGLSIQNEQLQSEASGNVSIEGRAIGSVTLTAPINFSMLEHFKEAYDADVVLMLGTDIPSSSIVAATIDEADQKSLREALIVSAKTGQNRLNLSVNGKPSESLSTPLKDKDGKTIGFVSVILDKSSAATIQSENMTLSIIFGVVILSLVVISTYYFTKRLTSPVLSISDALTKLTNNETDFITPGLNRNDEFASIAFALDKLKGTLKERNVLQKEKEQHQRAQEEERVEMEKAIQTFENDISEISKDIVQLVNVLETSSSTMSGAAEETNRLSSSVASAALQAEANVKEISENSEVLVDTISGIGTQIGNTSSISQQAVSDAKNATNKIAQLEAAADEIGTVVNLINDIAAQTNLLALNATIEAARAGNAGKGFAVVASEVKNLANQTARATEEIVTQISGIQGEAAGAVSAINQISDTIQNIYTLASEVQGHVEDQGQATASIASNSNQASETSSEVSENIEQVASSAKSTGDAAGHVQGVAEKLQGRSDQLSQSVSVFLKRVTRDT</sequence>
<dbReference type="AlphaFoldDB" id="A0A1C3RHE8"/>
<evidence type="ECO:0000256" key="3">
    <source>
        <dbReference type="ARBA" id="ARBA00023224"/>
    </source>
</evidence>
<proteinExistence type="inferred from homology"/>
<dbReference type="GO" id="GO:0005886">
    <property type="term" value="C:plasma membrane"/>
    <property type="evidence" value="ECO:0007669"/>
    <property type="project" value="UniProtKB-SubCell"/>
</dbReference>
<dbReference type="Pfam" id="PF00015">
    <property type="entry name" value="MCPsignal"/>
    <property type="match status" value="1"/>
</dbReference>
<accession>A0A1C3RHE8</accession>
<dbReference type="PROSITE" id="PS50192">
    <property type="entry name" value="T_SNARE"/>
    <property type="match status" value="1"/>
</dbReference>
<evidence type="ECO:0000256" key="7">
    <source>
        <dbReference type="SAM" id="MobiDB-lite"/>
    </source>
</evidence>
<gene>
    <name evidence="11" type="ORF">MTBPR1_30076</name>
</gene>
<evidence type="ECO:0000259" key="9">
    <source>
        <dbReference type="PROSITE" id="PS50111"/>
    </source>
</evidence>
<dbReference type="PANTHER" id="PTHR32089:SF112">
    <property type="entry name" value="LYSOZYME-LIKE PROTEIN-RELATED"/>
    <property type="match status" value="1"/>
</dbReference>
<feature type="transmembrane region" description="Helical" evidence="8">
    <location>
        <begin position="7"/>
        <end position="28"/>
    </location>
</feature>
<reference evidence="11 12" key="1">
    <citation type="submission" date="2016-07" db="EMBL/GenBank/DDBJ databases">
        <authorList>
            <person name="Lefevre C.T."/>
        </authorList>
    </citation>
    <scope>NUCLEOTIDE SEQUENCE [LARGE SCALE GENOMIC DNA]</scope>
    <source>
        <strain evidence="11">PR1</strain>
    </source>
</reference>
<dbReference type="SMART" id="SM00283">
    <property type="entry name" value="MA"/>
    <property type="match status" value="1"/>
</dbReference>
<evidence type="ECO:0000256" key="5">
    <source>
        <dbReference type="PROSITE-ProRule" id="PRU00284"/>
    </source>
</evidence>
<dbReference type="Gene3D" id="6.10.340.10">
    <property type="match status" value="1"/>
</dbReference>
<evidence type="ECO:0000256" key="2">
    <source>
        <dbReference type="ARBA" id="ARBA00022519"/>
    </source>
</evidence>
<dbReference type="Gene3D" id="1.10.287.950">
    <property type="entry name" value="Methyl-accepting chemotaxis protein"/>
    <property type="match status" value="1"/>
</dbReference>
<feature type="compositionally biased region" description="Polar residues" evidence="7">
    <location>
        <begin position="573"/>
        <end position="601"/>
    </location>
</feature>
<dbReference type="SUPFAM" id="SSF58104">
    <property type="entry name" value="Methyl-accepting chemotaxis protein (MCP) signaling domain"/>
    <property type="match status" value="1"/>
</dbReference>
<keyword evidence="8" id="KW-1133">Transmembrane helix</keyword>
<dbReference type="GO" id="GO:0007165">
    <property type="term" value="P:signal transduction"/>
    <property type="evidence" value="ECO:0007669"/>
    <property type="project" value="UniProtKB-KW"/>
</dbReference>
<feature type="domain" description="T-SNARE coiled-coil homology" evidence="10">
    <location>
        <begin position="543"/>
        <end position="595"/>
    </location>
</feature>
<feature type="region of interest" description="Disordered" evidence="7">
    <location>
        <begin position="573"/>
        <end position="609"/>
    </location>
</feature>
<evidence type="ECO:0000259" key="10">
    <source>
        <dbReference type="PROSITE" id="PS50192"/>
    </source>
</evidence>
<evidence type="ECO:0000256" key="8">
    <source>
        <dbReference type="SAM" id="Phobius"/>
    </source>
</evidence>
<organism evidence="11 12">
    <name type="scientific">Candidatus Terasakiella magnetica</name>
    <dbReference type="NCBI Taxonomy" id="1867952"/>
    <lineage>
        <taxon>Bacteria</taxon>
        <taxon>Pseudomonadati</taxon>
        <taxon>Pseudomonadota</taxon>
        <taxon>Alphaproteobacteria</taxon>
        <taxon>Rhodospirillales</taxon>
        <taxon>Terasakiellaceae</taxon>
        <taxon>Terasakiella</taxon>
    </lineage>
</organism>
<keyword evidence="3 5" id="KW-0807">Transducer</keyword>
<dbReference type="RefSeq" id="WP_165602650.1">
    <property type="nucleotide sequence ID" value="NZ_FLYE01000023.1"/>
</dbReference>
<dbReference type="EMBL" id="FLYE01000023">
    <property type="protein sequence ID" value="SCA56706.1"/>
    <property type="molecule type" value="Genomic_DNA"/>
</dbReference>
<dbReference type="STRING" id="1867952.MTBPR1_30076"/>
<dbReference type="PROSITE" id="PS50111">
    <property type="entry name" value="CHEMOTAXIS_TRANSDUC_2"/>
    <property type="match status" value="1"/>
</dbReference>
<dbReference type="InterPro" id="IPR000727">
    <property type="entry name" value="T_SNARE_dom"/>
</dbReference>
<evidence type="ECO:0000256" key="6">
    <source>
        <dbReference type="SAM" id="Coils"/>
    </source>
</evidence>
<evidence type="ECO:0000256" key="4">
    <source>
        <dbReference type="ARBA" id="ARBA00029447"/>
    </source>
</evidence>
<evidence type="ECO:0000256" key="1">
    <source>
        <dbReference type="ARBA" id="ARBA00004429"/>
    </source>
</evidence>
<evidence type="ECO:0000313" key="11">
    <source>
        <dbReference type="EMBL" id="SCA56706.1"/>
    </source>
</evidence>
<keyword evidence="2" id="KW-1003">Cell membrane</keyword>
<keyword evidence="8" id="KW-0812">Transmembrane</keyword>